<keyword evidence="2" id="KW-1185">Reference proteome</keyword>
<name>A0ACD5YAV5_AVESA</name>
<organism evidence="1 2">
    <name type="scientific">Avena sativa</name>
    <name type="common">Oat</name>
    <dbReference type="NCBI Taxonomy" id="4498"/>
    <lineage>
        <taxon>Eukaryota</taxon>
        <taxon>Viridiplantae</taxon>
        <taxon>Streptophyta</taxon>
        <taxon>Embryophyta</taxon>
        <taxon>Tracheophyta</taxon>
        <taxon>Spermatophyta</taxon>
        <taxon>Magnoliopsida</taxon>
        <taxon>Liliopsida</taxon>
        <taxon>Poales</taxon>
        <taxon>Poaceae</taxon>
        <taxon>BOP clade</taxon>
        <taxon>Pooideae</taxon>
        <taxon>Poodae</taxon>
        <taxon>Poeae</taxon>
        <taxon>Poeae Chloroplast Group 1 (Aveneae type)</taxon>
        <taxon>Aveninae</taxon>
        <taxon>Avena</taxon>
    </lineage>
</organism>
<reference evidence="1" key="2">
    <citation type="submission" date="2025-09" db="UniProtKB">
        <authorList>
            <consortium name="EnsemblPlants"/>
        </authorList>
    </citation>
    <scope>IDENTIFICATION</scope>
</reference>
<protein>
    <submittedName>
        <fullName evidence="1">Uncharacterized protein</fullName>
    </submittedName>
</protein>
<dbReference type="EnsemblPlants" id="AVESA.00010b.r2.5DG0939860.2">
    <property type="protein sequence ID" value="AVESA.00010b.r2.5DG0939860.2.CDS"/>
    <property type="gene ID" value="AVESA.00010b.r2.5DG0939860"/>
</dbReference>
<sequence>MGGGSKGKGMPRAMTPVEEVDISAVRYEPQAMQAPHLTGFGLRAFVWLMESRLLGPLVTSALKKQNNMTQMLQNTVIPERPMYYPEFPPQEPEQGVVVVAEDRDPVDRVEEAVQCLTPYDPSTRFTSADEKNPFLYWKIRDFAYAYRSGITTPSAVAEHVIAGVEEWNNKKPAMPMLVYFNADDLRKQADASAKRFEQGNPISVLDGIFFAIKDDIDCFPYPSKSATTFFDKIRLIEKDAVCVARLRKCGVIFIGKANMHELGLGVTGNNANYGTARNPHSIDRYTGGSSSGPAALVSSGLCSAAIGTDGGGSVRIPSSLCGIVGLKTTYGRTDLTGVLCDAGTVEVASPLTASVEDSMLVYSAVAGSRSTDKITLRPSPLSVPNLVSSDNSDILQSVKVGKYTEWFHDVSDSEISNTCEDALNLLCSTFGCQIEEIILPELEEMRTAHVVSIGSEALCDLNAHYQEGIRTELTFDTRASLALFGSFTSTDYVASQRLRRRIMYYHMEAFKKVDVIATPTTGMTAPKIPPSALKIGESDYVVSGKGLRQSLAVQKLIGV</sequence>
<accession>A0ACD5YAV5</accession>
<evidence type="ECO:0000313" key="2">
    <source>
        <dbReference type="Proteomes" id="UP001732700"/>
    </source>
</evidence>
<evidence type="ECO:0000313" key="1">
    <source>
        <dbReference type="EnsemblPlants" id="AVESA.00010b.r2.5DG0939860.2.CDS"/>
    </source>
</evidence>
<dbReference type="Proteomes" id="UP001732700">
    <property type="component" value="Chromosome 5D"/>
</dbReference>
<proteinExistence type="predicted"/>
<reference evidence="1" key="1">
    <citation type="submission" date="2021-05" db="EMBL/GenBank/DDBJ databases">
        <authorList>
            <person name="Scholz U."/>
            <person name="Mascher M."/>
            <person name="Fiebig A."/>
        </authorList>
    </citation>
    <scope>NUCLEOTIDE SEQUENCE [LARGE SCALE GENOMIC DNA]</scope>
</reference>